<keyword evidence="3" id="KW-1185">Reference proteome</keyword>
<feature type="compositionally biased region" description="Polar residues" evidence="1">
    <location>
        <begin position="89"/>
        <end position="100"/>
    </location>
</feature>
<dbReference type="EMBL" id="CP110428">
    <property type="protein sequence ID" value="WAQ87654.1"/>
    <property type="molecule type" value="Genomic_DNA"/>
</dbReference>
<dbReference type="Proteomes" id="UP001164743">
    <property type="component" value="Chromosome 8A"/>
</dbReference>
<feature type="compositionally biased region" description="Pro residues" evidence="1">
    <location>
        <begin position="140"/>
        <end position="150"/>
    </location>
</feature>
<feature type="compositionally biased region" description="Polar residues" evidence="1">
    <location>
        <begin position="32"/>
        <end position="51"/>
    </location>
</feature>
<evidence type="ECO:0000313" key="3">
    <source>
        <dbReference type="Proteomes" id="UP001164743"/>
    </source>
</evidence>
<evidence type="ECO:0000313" key="2">
    <source>
        <dbReference type="EMBL" id="WAQ87654.1"/>
    </source>
</evidence>
<protein>
    <submittedName>
        <fullName evidence="2">Uncharacterized protein</fullName>
    </submittedName>
</protein>
<reference evidence="2" key="1">
    <citation type="submission" date="2022-10" db="EMBL/GenBank/DDBJ databases">
        <title>Puccinia triticina Genome sequencing and assembly.</title>
        <authorList>
            <person name="Li C."/>
        </authorList>
    </citation>
    <scope>NUCLEOTIDE SEQUENCE</scope>
    <source>
        <strain evidence="2">Pt15</strain>
    </source>
</reference>
<name>A0ABY7CSL5_9BASI</name>
<accession>A0ABY7CSL5</accession>
<feature type="compositionally biased region" description="Polar residues" evidence="1">
    <location>
        <begin position="107"/>
        <end position="124"/>
    </location>
</feature>
<feature type="compositionally biased region" description="Polar residues" evidence="1">
    <location>
        <begin position="175"/>
        <end position="185"/>
    </location>
</feature>
<dbReference type="RefSeq" id="XP_053023209.1">
    <property type="nucleotide sequence ID" value="XM_053172002.1"/>
</dbReference>
<evidence type="ECO:0000256" key="1">
    <source>
        <dbReference type="SAM" id="MobiDB-lite"/>
    </source>
</evidence>
<dbReference type="GeneID" id="77812897"/>
<gene>
    <name evidence="2" type="ORF">PtA15_8A560</name>
</gene>
<proteinExistence type="predicted"/>
<sequence>MSSKLPSPLPSFRPDSPVKITDTLHNLPPKKPSQSKICPTNDRPPNSNPTKVETVKIVSKDSEPPRKKFCPTKVVKPTSAKPQPLIGSQLKNRASLSQQPPARLKESSPQAPSTLDSNGSSTSKPRPGVMKLTLKLRPAPDQPEPSPDQPKVPTVPAAPEVLPKKRGRPKKSATAPANASRSVIPTSQTSTRRSSQTITKSLV</sequence>
<organism evidence="2 3">
    <name type="scientific">Puccinia triticina</name>
    <dbReference type="NCBI Taxonomy" id="208348"/>
    <lineage>
        <taxon>Eukaryota</taxon>
        <taxon>Fungi</taxon>
        <taxon>Dikarya</taxon>
        <taxon>Basidiomycota</taxon>
        <taxon>Pucciniomycotina</taxon>
        <taxon>Pucciniomycetes</taxon>
        <taxon>Pucciniales</taxon>
        <taxon>Pucciniaceae</taxon>
        <taxon>Puccinia</taxon>
    </lineage>
</organism>
<feature type="compositionally biased region" description="Low complexity" evidence="1">
    <location>
        <begin position="186"/>
        <end position="197"/>
    </location>
</feature>
<feature type="region of interest" description="Disordered" evidence="1">
    <location>
        <begin position="1"/>
        <end position="203"/>
    </location>
</feature>